<accession>A0A392S7F9</accession>
<protein>
    <submittedName>
        <fullName evidence="2">Uncharacterized protein</fullName>
    </submittedName>
</protein>
<feature type="compositionally biased region" description="Polar residues" evidence="1">
    <location>
        <begin position="1"/>
        <end position="12"/>
    </location>
</feature>
<name>A0A392S7F9_9FABA</name>
<organism evidence="2 3">
    <name type="scientific">Trifolium medium</name>
    <dbReference type="NCBI Taxonomy" id="97028"/>
    <lineage>
        <taxon>Eukaryota</taxon>
        <taxon>Viridiplantae</taxon>
        <taxon>Streptophyta</taxon>
        <taxon>Embryophyta</taxon>
        <taxon>Tracheophyta</taxon>
        <taxon>Spermatophyta</taxon>
        <taxon>Magnoliopsida</taxon>
        <taxon>eudicotyledons</taxon>
        <taxon>Gunneridae</taxon>
        <taxon>Pentapetalae</taxon>
        <taxon>rosids</taxon>
        <taxon>fabids</taxon>
        <taxon>Fabales</taxon>
        <taxon>Fabaceae</taxon>
        <taxon>Papilionoideae</taxon>
        <taxon>50 kb inversion clade</taxon>
        <taxon>NPAAA clade</taxon>
        <taxon>Hologalegina</taxon>
        <taxon>IRL clade</taxon>
        <taxon>Trifolieae</taxon>
        <taxon>Trifolium</taxon>
    </lineage>
</organism>
<feature type="non-terminal residue" evidence="2">
    <location>
        <position position="1"/>
    </location>
</feature>
<evidence type="ECO:0000256" key="1">
    <source>
        <dbReference type="SAM" id="MobiDB-lite"/>
    </source>
</evidence>
<sequence>KEMDDTASTPSENGDDESSTARSLTEL</sequence>
<dbReference type="Proteomes" id="UP000265520">
    <property type="component" value="Unassembled WGS sequence"/>
</dbReference>
<dbReference type="EMBL" id="LXQA010336264">
    <property type="protein sequence ID" value="MCI44863.1"/>
    <property type="molecule type" value="Genomic_DNA"/>
</dbReference>
<dbReference type="AlphaFoldDB" id="A0A392S7F9"/>
<reference evidence="2 3" key="1">
    <citation type="journal article" date="2018" name="Front. Plant Sci.">
        <title>Red Clover (Trifolium pratense) and Zigzag Clover (T. medium) - A Picture of Genomic Similarities and Differences.</title>
        <authorList>
            <person name="Dluhosova J."/>
            <person name="Istvanek J."/>
            <person name="Nedelnik J."/>
            <person name="Repkova J."/>
        </authorList>
    </citation>
    <scope>NUCLEOTIDE SEQUENCE [LARGE SCALE GENOMIC DNA]</scope>
    <source>
        <strain evidence="3">cv. 10/8</strain>
        <tissue evidence="2">Leaf</tissue>
    </source>
</reference>
<keyword evidence="3" id="KW-1185">Reference proteome</keyword>
<feature type="region of interest" description="Disordered" evidence="1">
    <location>
        <begin position="1"/>
        <end position="27"/>
    </location>
</feature>
<evidence type="ECO:0000313" key="3">
    <source>
        <dbReference type="Proteomes" id="UP000265520"/>
    </source>
</evidence>
<evidence type="ECO:0000313" key="2">
    <source>
        <dbReference type="EMBL" id="MCI44863.1"/>
    </source>
</evidence>
<proteinExistence type="predicted"/>
<comment type="caution">
    <text evidence="2">The sequence shown here is derived from an EMBL/GenBank/DDBJ whole genome shotgun (WGS) entry which is preliminary data.</text>
</comment>